<evidence type="ECO:0000259" key="3">
    <source>
        <dbReference type="PROSITE" id="PS50118"/>
    </source>
</evidence>
<protein>
    <submittedName>
        <fullName evidence="4">HMG (High mobility group) box domain containing protein-like protein</fullName>
    </submittedName>
</protein>
<dbReference type="InterPro" id="IPR036910">
    <property type="entry name" value="HMG_box_dom_sf"/>
</dbReference>
<evidence type="ECO:0000256" key="2">
    <source>
        <dbReference type="PROSITE-ProRule" id="PRU00267"/>
    </source>
</evidence>
<dbReference type="InterPro" id="IPR050342">
    <property type="entry name" value="HMGB"/>
</dbReference>
<dbReference type="CDD" id="cd00084">
    <property type="entry name" value="HMG-box_SF"/>
    <property type="match status" value="1"/>
</dbReference>
<evidence type="ECO:0000313" key="5">
    <source>
        <dbReference type="Proteomes" id="UP000288716"/>
    </source>
</evidence>
<keyword evidence="2" id="KW-0539">Nucleus</keyword>
<dbReference type="SMART" id="SM00398">
    <property type="entry name" value="HMG"/>
    <property type="match status" value="1"/>
</dbReference>
<dbReference type="InterPro" id="IPR009071">
    <property type="entry name" value="HMG_box_dom"/>
</dbReference>
<comment type="caution">
    <text evidence="4">The sequence shown here is derived from an EMBL/GenBank/DDBJ whole genome shotgun (WGS) entry which is preliminary data.</text>
</comment>
<dbReference type="AlphaFoldDB" id="A0A443SDM7"/>
<dbReference type="GO" id="GO:0003677">
    <property type="term" value="F:DNA binding"/>
    <property type="evidence" value="ECO:0007669"/>
    <property type="project" value="UniProtKB-UniRule"/>
</dbReference>
<name>A0A443SDM7_9ACAR</name>
<dbReference type="PANTHER" id="PTHR48112">
    <property type="entry name" value="HIGH MOBILITY GROUP PROTEIN DSP1"/>
    <property type="match status" value="1"/>
</dbReference>
<proteinExistence type="predicted"/>
<dbReference type="Pfam" id="PF09011">
    <property type="entry name" value="HMG_box_2"/>
    <property type="match status" value="1"/>
</dbReference>
<dbReference type="EMBL" id="NCKV01003529">
    <property type="protein sequence ID" value="RWS25612.1"/>
    <property type="molecule type" value="Genomic_DNA"/>
</dbReference>
<dbReference type="GO" id="GO:0006357">
    <property type="term" value="P:regulation of transcription by RNA polymerase II"/>
    <property type="evidence" value="ECO:0007669"/>
    <property type="project" value="TreeGrafter"/>
</dbReference>
<dbReference type="PROSITE" id="PS50118">
    <property type="entry name" value="HMG_BOX_2"/>
    <property type="match status" value="1"/>
</dbReference>
<dbReference type="Gene3D" id="1.10.30.10">
    <property type="entry name" value="High mobility group box domain"/>
    <property type="match status" value="1"/>
</dbReference>
<dbReference type="VEuPathDB" id="VectorBase:LDEU006430"/>
<feature type="non-terminal residue" evidence="4">
    <location>
        <position position="205"/>
    </location>
</feature>
<sequence>MFMRVVNNFRSPFFLQNVFANEIRARLVSTTAANNGREKTTLAPRKVKPESKIKKLSKLQLEEALLTMSKPKRGVNGYMLFVSDAMAEMRAKNESIKLAEVTQKCSEKWKKLSPQEKSKYEMRVQLNHENNKESIENYETLMNSVVTVKDAIAVFNSLLEKANSERKSFKRVSGMSLFMHDQSLKGKQTSLVDMHTRWNSVDEQT</sequence>
<feature type="domain" description="HMG box" evidence="3">
    <location>
        <begin position="71"/>
        <end position="139"/>
    </location>
</feature>
<organism evidence="4 5">
    <name type="scientific">Leptotrombidium deliense</name>
    <dbReference type="NCBI Taxonomy" id="299467"/>
    <lineage>
        <taxon>Eukaryota</taxon>
        <taxon>Metazoa</taxon>
        <taxon>Ecdysozoa</taxon>
        <taxon>Arthropoda</taxon>
        <taxon>Chelicerata</taxon>
        <taxon>Arachnida</taxon>
        <taxon>Acari</taxon>
        <taxon>Acariformes</taxon>
        <taxon>Trombidiformes</taxon>
        <taxon>Prostigmata</taxon>
        <taxon>Anystina</taxon>
        <taxon>Parasitengona</taxon>
        <taxon>Trombiculoidea</taxon>
        <taxon>Trombiculidae</taxon>
        <taxon>Leptotrombidium</taxon>
    </lineage>
</organism>
<feature type="DNA-binding region" description="HMG box" evidence="2">
    <location>
        <begin position="71"/>
        <end position="139"/>
    </location>
</feature>
<dbReference type="SUPFAM" id="SSF47095">
    <property type="entry name" value="HMG-box"/>
    <property type="match status" value="1"/>
</dbReference>
<dbReference type="STRING" id="299467.A0A443SDM7"/>
<dbReference type="GO" id="GO:0005634">
    <property type="term" value="C:nucleus"/>
    <property type="evidence" value="ECO:0007669"/>
    <property type="project" value="UniProtKB-UniRule"/>
</dbReference>
<accession>A0A443SDM7</accession>
<dbReference type="Proteomes" id="UP000288716">
    <property type="component" value="Unassembled WGS sequence"/>
</dbReference>
<dbReference type="PANTHER" id="PTHR48112:SF22">
    <property type="entry name" value="MITOCHONDRIAL TRANSCRIPTION FACTOR A, ISOFORM B"/>
    <property type="match status" value="1"/>
</dbReference>
<gene>
    <name evidence="4" type="ORF">B4U80_13800</name>
</gene>
<dbReference type="OrthoDB" id="1919336at2759"/>
<evidence type="ECO:0000313" key="4">
    <source>
        <dbReference type="EMBL" id="RWS25612.1"/>
    </source>
</evidence>
<evidence type="ECO:0000256" key="1">
    <source>
        <dbReference type="ARBA" id="ARBA00023125"/>
    </source>
</evidence>
<reference evidence="4 5" key="1">
    <citation type="journal article" date="2018" name="Gigascience">
        <title>Genomes of trombidid mites reveal novel predicted allergens and laterally-transferred genes associated with secondary metabolism.</title>
        <authorList>
            <person name="Dong X."/>
            <person name="Chaisiri K."/>
            <person name="Xia D."/>
            <person name="Armstrong S.D."/>
            <person name="Fang Y."/>
            <person name="Donnelly M.J."/>
            <person name="Kadowaki T."/>
            <person name="McGarry J.W."/>
            <person name="Darby A.C."/>
            <person name="Makepeace B.L."/>
        </authorList>
    </citation>
    <scope>NUCLEOTIDE SEQUENCE [LARGE SCALE GENOMIC DNA]</scope>
    <source>
        <strain evidence="4">UoL-UT</strain>
    </source>
</reference>
<keyword evidence="5" id="KW-1185">Reference proteome</keyword>
<keyword evidence="1 2" id="KW-0238">DNA-binding</keyword>